<keyword evidence="1" id="KW-1133">Transmembrane helix</keyword>
<gene>
    <name evidence="2" type="ORF">ABID12_000959</name>
</gene>
<keyword evidence="1" id="KW-0472">Membrane</keyword>
<dbReference type="EMBL" id="JBEPLY010000003">
    <property type="protein sequence ID" value="MET3599028.1"/>
    <property type="molecule type" value="Genomic_DNA"/>
</dbReference>
<name>A0ABV2I977_9HYPH</name>
<accession>A0ABV2I977</accession>
<evidence type="ECO:0000313" key="2">
    <source>
        <dbReference type="EMBL" id="MET3599028.1"/>
    </source>
</evidence>
<dbReference type="Proteomes" id="UP001549164">
    <property type="component" value="Unassembled WGS sequence"/>
</dbReference>
<comment type="caution">
    <text evidence="2">The sequence shown here is derived from an EMBL/GenBank/DDBJ whole genome shotgun (WGS) entry which is preliminary data.</text>
</comment>
<reference evidence="2 3" key="1">
    <citation type="submission" date="2024-06" db="EMBL/GenBank/DDBJ databases">
        <title>Genomic Encyclopedia of Type Strains, Phase IV (KMG-IV): sequencing the most valuable type-strain genomes for metagenomic binning, comparative biology and taxonomic classification.</title>
        <authorList>
            <person name="Goeker M."/>
        </authorList>
    </citation>
    <scope>NUCLEOTIDE SEQUENCE [LARGE SCALE GENOMIC DNA]</scope>
    <source>
        <strain evidence="2 3">DSM 28102</strain>
    </source>
</reference>
<protein>
    <submittedName>
        <fullName evidence="2">Uncharacterized protein</fullName>
    </submittedName>
</protein>
<evidence type="ECO:0000313" key="3">
    <source>
        <dbReference type="Proteomes" id="UP001549164"/>
    </source>
</evidence>
<keyword evidence="3" id="KW-1185">Reference proteome</keyword>
<sequence length="33" mass="3866">MSFEQVYITIPLILLVPALGMLGFQLWRARHNH</sequence>
<evidence type="ECO:0000256" key="1">
    <source>
        <dbReference type="SAM" id="Phobius"/>
    </source>
</evidence>
<keyword evidence="1" id="KW-0812">Transmembrane</keyword>
<organism evidence="2 3">
    <name type="scientific">Martelella mangrovi</name>
    <dbReference type="NCBI Taxonomy" id="1397477"/>
    <lineage>
        <taxon>Bacteria</taxon>
        <taxon>Pseudomonadati</taxon>
        <taxon>Pseudomonadota</taxon>
        <taxon>Alphaproteobacteria</taxon>
        <taxon>Hyphomicrobiales</taxon>
        <taxon>Aurantimonadaceae</taxon>
        <taxon>Martelella</taxon>
    </lineage>
</organism>
<proteinExistence type="predicted"/>
<feature type="transmembrane region" description="Helical" evidence="1">
    <location>
        <begin position="6"/>
        <end position="27"/>
    </location>
</feature>